<sequence>MPTAASLHYGFSPLAFADLRGFAEDDHADAFAVFQRSCVRVIEGRPSLRKAVAPSPALVEICRRALAPRSIGRREAREFFERHFRPFRVTPPRNPAPSGFFTGYYEPIVNGSLSPSADFAAPILSAPGPLSAHFPLPDRAAIEAGAIADGARPIVWLRDRVEVFLIQVQGSARVRLEDGRSLRLVYAGRNGWPYTSIGRILIDTREIAQDSMSLAALKQWIRAHGQRPGEEGAELMRRNQSYVFFALAPDLEAEAGPIGGAGLSLTPLRSLAIDRDIYPYGAPIWVDADIPGALPEGRLRRLMIAQDTGSAIVGPARADIFFGSGDEAGARAGAVRHAGEFIVFLPVEEGSLR</sequence>
<evidence type="ECO:0000313" key="7">
    <source>
        <dbReference type="EMBL" id="VTZ51014.1"/>
    </source>
</evidence>
<dbReference type="InterPro" id="IPR036908">
    <property type="entry name" value="RlpA-like_sf"/>
</dbReference>
<name>A0A8B6MAE1_METTU</name>
<gene>
    <name evidence="7" type="ORF">MPC4_30198</name>
</gene>
<comment type="catalytic activity">
    <reaction evidence="1">
        <text>Exolytic cleavage of the (1-&gt;4)-beta-glycosidic linkage between N-acetylmuramic acid (MurNAc) and N-acetylglucosamine (GlcNAc) residues in peptidoglycan, from either the reducing or the non-reducing ends of the peptidoglycan chains, with concomitant formation of a 1,6-anhydrobond in the MurNAc residue.</text>
        <dbReference type="EC" id="4.2.2.n1"/>
    </reaction>
</comment>
<comment type="caution">
    <text evidence="7">The sequence shown here is derived from an EMBL/GenBank/DDBJ whole genome shotgun (WGS) entry which is preliminary data.</text>
</comment>
<evidence type="ECO:0000256" key="4">
    <source>
        <dbReference type="ARBA" id="ARBA00023316"/>
    </source>
</evidence>
<feature type="domain" description="Lytic transglycosylase MltA" evidence="6">
    <location>
        <begin position="108"/>
        <end position="246"/>
    </location>
</feature>
<evidence type="ECO:0000256" key="1">
    <source>
        <dbReference type="ARBA" id="ARBA00001420"/>
    </source>
</evidence>
<dbReference type="Gene3D" id="2.40.40.10">
    <property type="entry name" value="RlpA-like domain"/>
    <property type="match status" value="2"/>
</dbReference>
<dbReference type="InterPro" id="IPR026044">
    <property type="entry name" value="MltA"/>
</dbReference>
<dbReference type="InterPro" id="IPR010611">
    <property type="entry name" value="3D_dom"/>
</dbReference>
<dbReference type="CDD" id="cd14485">
    <property type="entry name" value="mltA_like_LT_A"/>
    <property type="match status" value="1"/>
</dbReference>
<dbReference type="InterPro" id="IPR005300">
    <property type="entry name" value="MltA_B"/>
</dbReference>
<dbReference type="GO" id="GO:0008933">
    <property type="term" value="F:peptidoglycan lytic transglycosylase activity"/>
    <property type="evidence" value="ECO:0007669"/>
    <property type="project" value="TreeGrafter"/>
</dbReference>
<dbReference type="Pfam" id="PF03562">
    <property type="entry name" value="MltA"/>
    <property type="match status" value="1"/>
</dbReference>
<dbReference type="CDD" id="cd14668">
    <property type="entry name" value="mlta_B"/>
    <property type="match status" value="1"/>
</dbReference>
<dbReference type="GO" id="GO:0071555">
    <property type="term" value="P:cell wall organization"/>
    <property type="evidence" value="ECO:0007669"/>
    <property type="project" value="UniProtKB-KW"/>
</dbReference>
<dbReference type="GO" id="GO:0009253">
    <property type="term" value="P:peptidoglycan catabolic process"/>
    <property type="evidence" value="ECO:0007669"/>
    <property type="project" value="TreeGrafter"/>
</dbReference>
<accession>A0A8B6MAE1</accession>
<dbReference type="PIRSF" id="PIRSF019422">
    <property type="entry name" value="MltA"/>
    <property type="match status" value="1"/>
</dbReference>
<dbReference type="EMBL" id="CABFMQ020000087">
    <property type="protein sequence ID" value="VTZ51014.1"/>
    <property type="molecule type" value="Genomic_DNA"/>
</dbReference>
<dbReference type="Gene3D" id="2.40.240.50">
    <property type="entry name" value="Barwin-like endoglucanases"/>
    <property type="match status" value="1"/>
</dbReference>
<dbReference type="EC" id="4.2.2.n1" evidence="2"/>
<dbReference type="PANTHER" id="PTHR30124">
    <property type="entry name" value="MEMBRANE-BOUND LYTIC MUREIN TRANSGLYCOSYLASE A"/>
    <property type="match status" value="1"/>
</dbReference>
<evidence type="ECO:0000259" key="6">
    <source>
        <dbReference type="SMART" id="SM00925"/>
    </source>
</evidence>
<proteinExistence type="predicted"/>
<evidence type="ECO:0000256" key="3">
    <source>
        <dbReference type="ARBA" id="ARBA00023239"/>
    </source>
</evidence>
<evidence type="ECO:0000256" key="2">
    <source>
        <dbReference type="ARBA" id="ARBA00012587"/>
    </source>
</evidence>
<dbReference type="Pfam" id="PF06725">
    <property type="entry name" value="3D"/>
    <property type="match status" value="1"/>
</dbReference>
<evidence type="ECO:0000256" key="5">
    <source>
        <dbReference type="ARBA" id="ARBA00030918"/>
    </source>
</evidence>
<dbReference type="Proteomes" id="UP000485880">
    <property type="component" value="Unassembled WGS sequence"/>
</dbReference>
<dbReference type="GO" id="GO:0019867">
    <property type="term" value="C:outer membrane"/>
    <property type="evidence" value="ECO:0007669"/>
    <property type="project" value="InterPro"/>
</dbReference>
<dbReference type="GO" id="GO:0009254">
    <property type="term" value="P:peptidoglycan turnover"/>
    <property type="evidence" value="ECO:0007669"/>
    <property type="project" value="InterPro"/>
</dbReference>
<reference evidence="7 8" key="1">
    <citation type="submission" date="2019-05" db="EMBL/GenBank/DDBJ databases">
        <authorList>
            <person name="Farhan Ul Haque M."/>
        </authorList>
    </citation>
    <scope>NUCLEOTIDE SEQUENCE [LARGE SCALE GENOMIC DNA]</scope>
    <source>
        <strain evidence="7">2</strain>
    </source>
</reference>
<dbReference type="SUPFAM" id="SSF50685">
    <property type="entry name" value="Barwin-like endoglucanases"/>
    <property type="match status" value="1"/>
</dbReference>
<organism evidence="7 8">
    <name type="scientific">Methylocella tundrae</name>
    <dbReference type="NCBI Taxonomy" id="227605"/>
    <lineage>
        <taxon>Bacteria</taxon>
        <taxon>Pseudomonadati</taxon>
        <taxon>Pseudomonadota</taxon>
        <taxon>Alphaproteobacteria</taxon>
        <taxon>Hyphomicrobiales</taxon>
        <taxon>Beijerinckiaceae</taxon>
        <taxon>Methylocella</taxon>
    </lineage>
</organism>
<dbReference type="RefSeq" id="WP_174512928.1">
    <property type="nucleotide sequence ID" value="NZ_CABFMQ020000087.1"/>
</dbReference>
<evidence type="ECO:0000313" key="8">
    <source>
        <dbReference type="Proteomes" id="UP000485880"/>
    </source>
</evidence>
<protein>
    <recommendedName>
        <fullName evidence="2">peptidoglycan lytic exotransglycosylase</fullName>
        <ecNumber evidence="2">4.2.2.n1</ecNumber>
    </recommendedName>
    <alternativeName>
        <fullName evidence="5">Murein hydrolase A</fullName>
    </alternativeName>
</protein>
<dbReference type="AlphaFoldDB" id="A0A8B6MAE1"/>
<dbReference type="PANTHER" id="PTHR30124:SF0">
    <property type="entry name" value="MEMBRANE-BOUND LYTIC MUREIN TRANSGLYCOSYLASE A"/>
    <property type="match status" value="1"/>
</dbReference>
<keyword evidence="3" id="KW-0456">Lyase</keyword>
<dbReference type="GO" id="GO:0004553">
    <property type="term" value="F:hydrolase activity, hydrolyzing O-glycosyl compounds"/>
    <property type="evidence" value="ECO:0007669"/>
    <property type="project" value="InterPro"/>
</dbReference>
<keyword evidence="4" id="KW-0961">Cell wall biogenesis/degradation</keyword>
<keyword evidence="8" id="KW-1185">Reference proteome</keyword>
<dbReference type="SMART" id="SM00925">
    <property type="entry name" value="MltA"/>
    <property type="match status" value="1"/>
</dbReference>